<evidence type="ECO:0000259" key="12">
    <source>
        <dbReference type="Pfam" id="PF00441"/>
    </source>
</evidence>
<dbReference type="InterPro" id="IPR009075">
    <property type="entry name" value="AcylCo_DH/oxidase_C"/>
</dbReference>
<dbReference type="PROSITE" id="PS00073">
    <property type="entry name" value="ACYL_COA_DH_2"/>
    <property type="match status" value="1"/>
</dbReference>
<protein>
    <recommendedName>
        <fullName evidence="9">glutaryl-CoA dehydrogenase (ETF)</fullName>
        <ecNumber evidence="9">1.3.8.6</ecNumber>
    </recommendedName>
</protein>
<dbReference type="InterPro" id="IPR037069">
    <property type="entry name" value="AcylCoA_DH/ox_N_sf"/>
</dbReference>
<comment type="similarity">
    <text evidence="2 11">Belongs to the acyl-CoA dehydrogenase family.</text>
</comment>
<dbReference type="InterPro" id="IPR052033">
    <property type="entry name" value="Glutaryl-CoA_DH_mitochondrial"/>
</dbReference>
<keyword evidence="16" id="KW-1185">Reference proteome</keyword>
<evidence type="ECO:0000256" key="7">
    <source>
        <dbReference type="ARBA" id="ARBA00037899"/>
    </source>
</evidence>
<evidence type="ECO:0000256" key="6">
    <source>
        <dbReference type="ARBA" id="ARBA00023002"/>
    </source>
</evidence>
<evidence type="ECO:0000256" key="1">
    <source>
        <dbReference type="ARBA" id="ARBA00001974"/>
    </source>
</evidence>
<accession>A0ABQ2GF59</accession>
<dbReference type="RefSeq" id="WP_188973760.1">
    <property type="nucleotide sequence ID" value="NZ_BMOL01000020.1"/>
</dbReference>
<comment type="cofactor">
    <cofactor evidence="1 11">
        <name>FAD</name>
        <dbReference type="ChEBI" id="CHEBI:57692"/>
    </cofactor>
</comment>
<evidence type="ECO:0000313" key="16">
    <source>
        <dbReference type="Proteomes" id="UP000639973"/>
    </source>
</evidence>
<dbReference type="InterPro" id="IPR006089">
    <property type="entry name" value="Acyl-CoA_DH_CS"/>
</dbReference>
<keyword evidence="4 11" id="KW-0274">FAD</keyword>
<keyword evidence="6 11" id="KW-0560">Oxidoreductase</keyword>
<dbReference type="PANTHER" id="PTHR42807">
    <property type="entry name" value="GLUTARYL-COA DEHYDROGENASE, MITOCHONDRIAL"/>
    <property type="match status" value="1"/>
</dbReference>
<comment type="pathway">
    <text evidence="7">Amino-acid metabolism; lysine degradation.</text>
</comment>
<keyword evidence="3 11" id="KW-0285">Flavoprotein</keyword>
<dbReference type="SUPFAM" id="SSF56645">
    <property type="entry name" value="Acyl-CoA dehydrogenase NM domain-like"/>
    <property type="match status" value="1"/>
</dbReference>
<dbReference type="Gene3D" id="1.20.140.10">
    <property type="entry name" value="Butyryl-CoA Dehydrogenase, subunit A, domain 3"/>
    <property type="match status" value="1"/>
</dbReference>
<dbReference type="SUPFAM" id="SSF47203">
    <property type="entry name" value="Acyl-CoA dehydrogenase C-terminal domain-like"/>
    <property type="match status" value="1"/>
</dbReference>
<dbReference type="PANTHER" id="PTHR42807:SF1">
    <property type="entry name" value="GLUTARYL-COA DEHYDROGENASE, MITOCHONDRIAL"/>
    <property type="match status" value="1"/>
</dbReference>
<dbReference type="InterPro" id="IPR009100">
    <property type="entry name" value="AcylCoA_DH/oxidase_NM_dom_sf"/>
</dbReference>
<dbReference type="InterPro" id="IPR036250">
    <property type="entry name" value="AcylCo_DH-like_C"/>
</dbReference>
<evidence type="ECO:0000259" key="13">
    <source>
        <dbReference type="Pfam" id="PF02770"/>
    </source>
</evidence>
<dbReference type="Pfam" id="PF02770">
    <property type="entry name" value="Acyl-CoA_dh_M"/>
    <property type="match status" value="1"/>
</dbReference>
<keyword evidence="5" id="KW-0809">Transit peptide</keyword>
<evidence type="ECO:0000259" key="14">
    <source>
        <dbReference type="Pfam" id="PF02771"/>
    </source>
</evidence>
<evidence type="ECO:0000256" key="11">
    <source>
        <dbReference type="RuleBase" id="RU362125"/>
    </source>
</evidence>
<proteinExistence type="inferred from homology"/>
<sequence length="390" mass="42194">MLDYFQAHSLVGSDEQLVMQSVRSYVDSKLMPQIADWWDSAELPAREVMKEMGNQGLLGPTTPEEYGGSEVSYSAYGGMMYELERCDSGLRSAASVQGSLVMYPINTYGSEEQKRQYLPGLAAGDLIGCFGLTEPDGGSDPGAMRTRARKDGGDYVLNGNKMWITNSPVADLAVVWAKLEDDSGKDVVRGFIVPRGAKGFSTPQIHRKMSLRASVTGEIVLEDCRIPAENMLPLSGGLKSPLSCLTSARFGIAWGALGALEAVYQTALEYTTGRTTFGKPIASRQLVQDKLVRMVTDHSTGLLLATQLGALKDSGKMTFGQVSVAKRNNVRVALQGARLAREMLGGNGITTEYPVIRHMLNLETVDTYEGTHDIHTLIVGRDLTGLGALE</sequence>
<dbReference type="PROSITE" id="PS00072">
    <property type="entry name" value="ACYL_COA_DH_1"/>
    <property type="match status" value="1"/>
</dbReference>
<dbReference type="InterPro" id="IPR006091">
    <property type="entry name" value="Acyl-CoA_Oxase/DH_mid-dom"/>
</dbReference>
<name>A0ABQ2GF59_9DEIO</name>
<dbReference type="InterPro" id="IPR013786">
    <property type="entry name" value="AcylCoA_DH/ox_N"/>
</dbReference>
<evidence type="ECO:0000256" key="8">
    <source>
        <dbReference type="ARBA" id="ARBA00037927"/>
    </source>
</evidence>
<feature type="domain" description="Acyl-CoA oxidase/dehydrogenase middle" evidence="13">
    <location>
        <begin position="129"/>
        <end position="224"/>
    </location>
</feature>
<evidence type="ECO:0000256" key="5">
    <source>
        <dbReference type="ARBA" id="ARBA00022946"/>
    </source>
</evidence>
<gene>
    <name evidence="15" type="ORF">GCM10010840_31940</name>
</gene>
<feature type="domain" description="Acyl-CoA dehydrogenase/oxidase N-terminal" evidence="14">
    <location>
        <begin position="14"/>
        <end position="125"/>
    </location>
</feature>
<dbReference type="EMBL" id="BMOL01000020">
    <property type="protein sequence ID" value="GGL91457.1"/>
    <property type="molecule type" value="Genomic_DNA"/>
</dbReference>
<reference evidence="16" key="1">
    <citation type="journal article" date="2019" name="Int. J. Syst. Evol. Microbiol.">
        <title>The Global Catalogue of Microorganisms (GCM) 10K type strain sequencing project: providing services to taxonomists for standard genome sequencing and annotation.</title>
        <authorList>
            <consortium name="The Broad Institute Genomics Platform"/>
            <consortium name="The Broad Institute Genome Sequencing Center for Infectious Disease"/>
            <person name="Wu L."/>
            <person name="Ma J."/>
        </authorList>
    </citation>
    <scope>NUCLEOTIDE SEQUENCE [LARGE SCALE GENOMIC DNA]</scope>
    <source>
        <strain evidence="16">JCM 15442</strain>
    </source>
</reference>
<comment type="caution">
    <text evidence="15">The sequence shown here is derived from an EMBL/GenBank/DDBJ whole genome shotgun (WGS) entry which is preliminary data.</text>
</comment>
<comment type="pathway">
    <text evidence="8">Amino-acid metabolism; tryptophan metabolism.</text>
</comment>
<feature type="domain" description="Acyl-CoA dehydrogenase/oxidase C-terminal" evidence="12">
    <location>
        <begin position="237"/>
        <end position="383"/>
    </location>
</feature>
<organism evidence="15 16">
    <name type="scientific">Deinococcus aerolatus</name>
    <dbReference type="NCBI Taxonomy" id="522487"/>
    <lineage>
        <taxon>Bacteria</taxon>
        <taxon>Thermotogati</taxon>
        <taxon>Deinococcota</taxon>
        <taxon>Deinococci</taxon>
        <taxon>Deinococcales</taxon>
        <taxon>Deinococcaceae</taxon>
        <taxon>Deinococcus</taxon>
    </lineage>
</organism>
<dbReference type="Pfam" id="PF02771">
    <property type="entry name" value="Acyl-CoA_dh_N"/>
    <property type="match status" value="1"/>
</dbReference>
<comment type="catalytic activity">
    <reaction evidence="10">
        <text>glutaryl-CoA + oxidized [electron-transfer flavoprotein] + 2 H(+) = (2E)-butenoyl-CoA + reduced [electron-transfer flavoprotein] + CO2</text>
        <dbReference type="Rhea" id="RHEA:13389"/>
        <dbReference type="Rhea" id="RHEA-COMP:10685"/>
        <dbReference type="Rhea" id="RHEA-COMP:10686"/>
        <dbReference type="ChEBI" id="CHEBI:15378"/>
        <dbReference type="ChEBI" id="CHEBI:16526"/>
        <dbReference type="ChEBI" id="CHEBI:57332"/>
        <dbReference type="ChEBI" id="CHEBI:57378"/>
        <dbReference type="ChEBI" id="CHEBI:57692"/>
        <dbReference type="ChEBI" id="CHEBI:58307"/>
        <dbReference type="EC" id="1.3.8.6"/>
    </reaction>
</comment>
<evidence type="ECO:0000256" key="9">
    <source>
        <dbReference type="ARBA" id="ARBA00039033"/>
    </source>
</evidence>
<evidence type="ECO:0000313" key="15">
    <source>
        <dbReference type="EMBL" id="GGL91457.1"/>
    </source>
</evidence>
<dbReference type="Pfam" id="PF00441">
    <property type="entry name" value="Acyl-CoA_dh_1"/>
    <property type="match status" value="1"/>
</dbReference>
<dbReference type="Proteomes" id="UP000639973">
    <property type="component" value="Unassembled WGS sequence"/>
</dbReference>
<dbReference type="EC" id="1.3.8.6" evidence="9"/>
<dbReference type="Gene3D" id="1.10.540.10">
    <property type="entry name" value="Acyl-CoA dehydrogenase/oxidase, N-terminal domain"/>
    <property type="match status" value="1"/>
</dbReference>
<evidence type="ECO:0000256" key="3">
    <source>
        <dbReference type="ARBA" id="ARBA00022630"/>
    </source>
</evidence>
<evidence type="ECO:0000256" key="10">
    <source>
        <dbReference type="ARBA" id="ARBA00049493"/>
    </source>
</evidence>
<dbReference type="InterPro" id="IPR046373">
    <property type="entry name" value="Acyl-CoA_Oxase/DH_mid-dom_sf"/>
</dbReference>
<dbReference type="Gene3D" id="2.40.110.10">
    <property type="entry name" value="Butyryl-CoA Dehydrogenase, subunit A, domain 2"/>
    <property type="match status" value="1"/>
</dbReference>
<evidence type="ECO:0000256" key="2">
    <source>
        <dbReference type="ARBA" id="ARBA00009347"/>
    </source>
</evidence>
<evidence type="ECO:0000256" key="4">
    <source>
        <dbReference type="ARBA" id="ARBA00022827"/>
    </source>
</evidence>